<feature type="non-terminal residue" evidence="1">
    <location>
        <position position="146"/>
    </location>
</feature>
<protein>
    <submittedName>
        <fullName evidence="1">Uncharacterized protein</fullName>
    </submittedName>
</protein>
<comment type="caution">
    <text evidence="1">The sequence shown here is derived from an EMBL/GenBank/DDBJ whole genome shotgun (WGS) entry which is preliminary data.</text>
</comment>
<dbReference type="EMBL" id="BTSY01000004">
    <property type="protein sequence ID" value="GMT25306.1"/>
    <property type="molecule type" value="Genomic_DNA"/>
</dbReference>
<keyword evidence="2" id="KW-1185">Reference proteome</keyword>
<sequence length="146" mass="15693">GRIGGADTDRLADLVDASRSFWTDNRSALIFVLFTTSAREACSTLALVPFTFSSIETVSGRAGSSDELATISTPSHWTCTLQSTSEIRANSTILTGRSDASIGRMLTITTRDSFGTDAEVIICKIETNGVVLARFSSTRTRFRLAS</sequence>
<name>A0AAV5VZS6_9BILA</name>
<feature type="non-terminal residue" evidence="1">
    <location>
        <position position="1"/>
    </location>
</feature>
<evidence type="ECO:0000313" key="1">
    <source>
        <dbReference type="EMBL" id="GMT25306.1"/>
    </source>
</evidence>
<reference evidence="1" key="1">
    <citation type="submission" date="2023-10" db="EMBL/GenBank/DDBJ databases">
        <title>Genome assembly of Pristionchus species.</title>
        <authorList>
            <person name="Yoshida K."/>
            <person name="Sommer R.J."/>
        </authorList>
    </citation>
    <scope>NUCLEOTIDE SEQUENCE</scope>
    <source>
        <strain evidence="1">RS5133</strain>
    </source>
</reference>
<evidence type="ECO:0000313" key="2">
    <source>
        <dbReference type="Proteomes" id="UP001432322"/>
    </source>
</evidence>
<dbReference type="AlphaFoldDB" id="A0AAV5VZS6"/>
<dbReference type="Proteomes" id="UP001432322">
    <property type="component" value="Unassembled WGS sequence"/>
</dbReference>
<accession>A0AAV5VZS6</accession>
<gene>
    <name evidence="1" type="ORF">PFISCL1PPCAC_16603</name>
</gene>
<proteinExistence type="predicted"/>
<organism evidence="1 2">
    <name type="scientific">Pristionchus fissidentatus</name>
    <dbReference type="NCBI Taxonomy" id="1538716"/>
    <lineage>
        <taxon>Eukaryota</taxon>
        <taxon>Metazoa</taxon>
        <taxon>Ecdysozoa</taxon>
        <taxon>Nematoda</taxon>
        <taxon>Chromadorea</taxon>
        <taxon>Rhabditida</taxon>
        <taxon>Rhabditina</taxon>
        <taxon>Diplogasteromorpha</taxon>
        <taxon>Diplogasteroidea</taxon>
        <taxon>Neodiplogasteridae</taxon>
        <taxon>Pristionchus</taxon>
    </lineage>
</organism>